<dbReference type="Proteomes" id="UP000805193">
    <property type="component" value="Unassembled WGS sequence"/>
</dbReference>
<comment type="caution">
    <text evidence="1">The sequence shown here is derived from an EMBL/GenBank/DDBJ whole genome shotgun (WGS) entry which is preliminary data.</text>
</comment>
<keyword evidence="2" id="KW-1185">Reference proteome</keyword>
<name>A0AC60QQ58_IXOPE</name>
<reference evidence="1 2" key="1">
    <citation type="journal article" date="2020" name="Cell">
        <title>Large-Scale Comparative Analyses of Tick Genomes Elucidate Their Genetic Diversity and Vector Capacities.</title>
        <authorList>
            <consortium name="Tick Genome and Microbiome Consortium (TIGMIC)"/>
            <person name="Jia N."/>
            <person name="Wang J."/>
            <person name="Shi W."/>
            <person name="Du L."/>
            <person name="Sun Y."/>
            <person name="Zhan W."/>
            <person name="Jiang J.F."/>
            <person name="Wang Q."/>
            <person name="Zhang B."/>
            <person name="Ji P."/>
            <person name="Bell-Sakyi L."/>
            <person name="Cui X.M."/>
            <person name="Yuan T.T."/>
            <person name="Jiang B.G."/>
            <person name="Yang W.F."/>
            <person name="Lam T.T."/>
            <person name="Chang Q.C."/>
            <person name="Ding S.J."/>
            <person name="Wang X.J."/>
            <person name="Zhu J.G."/>
            <person name="Ruan X.D."/>
            <person name="Zhao L."/>
            <person name="Wei J.T."/>
            <person name="Ye R.Z."/>
            <person name="Que T.C."/>
            <person name="Du C.H."/>
            <person name="Zhou Y.H."/>
            <person name="Cheng J.X."/>
            <person name="Dai P.F."/>
            <person name="Guo W.B."/>
            <person name="Han X.H."/>
            <person name="Huang E.J."/>
            <person name="Li L.F."/>
            <person name="Wei W."/>
            <person name="Gao Y.C."/>
            <person name="Liu J.Z."/>
            <person name="Shao H.Z."/>
            <person name="Wang X."/>
            <person name="Wang C.C."/>
            <person name="Yang T.C."/>
            <person name="Huo Q.B."/>
            <person name="Li W."/>
            <person name="Chen H.Y."/>
            <person name="Chen S.E."/>
            <person name="Zhou L.G."/>
            <person name="Ni X.B."/>
            <person name="Tian J.H."/>
            <person name="Sheng Y."/>
            <person name="Liu T."/>
            <person name="Pan Y.S."/>
            <person name="Xia L.Y."/>
            <person name="Li J."/>
            <person name="Zhao F."/>
            <person name="Cao W.C."/>
        </authorList>
    </citation>
    <scope>NUCLEOTIDE SEQUENCE [LARGE SCALE GENOMIC DNA]</scope>
    <source>
        <strain evidence="1">Iper-2018</strain>
    </source>
</reference>
<gene>
    <name evidence="1" type="ORF">HPB47_016772</name>
</gene>
<organism evidence="1 2">
    <name type="scientific">Ixodes persulcatus</name>
    <name type="common">Taiga tick</name>
    <dbReference type="NCBI Taxonomy" id="34615"/>
    <lineage>
        <taxon>Eukaryota</taxon>
        <taxon>Metazoa</taxon>
        <taxon>Ecdysozoa</taxon>
        <taxon>Arthropoda</taxon>
        <taxon>Chelicerata</taxon>
        <taxon>Arachnida</taxon>
        <taxon>Acari</taxon>
        <taxon>Parasitiformes</taxon>
        <taxon>Ixodida</taxon>
        <taxon>Ixodoidea</taxon>
        <taxon>Ixodidae</taxon>
        <taxon>Ixodinae</taxon>
        <taxon>Ixodes</taxon>
    </lineage>
</organism>
<accession>A0AC60QQ58</accession>
<protein>
    <submittedName>
        <fullName evidence="1">Uncharacterized protein</fullName>
    </submittedName>
</protein>
<sequence length="208" mass="23491">MDESGLQSQEDRPQSGSESLPSATCDNTGTVKYHVGSASVPDRTKEGVERSMAEAFETGTHVQGVMGPSALINVAGFDIVWSFIPDYMHCELFGVTRQFLELRLSIVGAAYYIESPQLLKEIDERHCHIKLPQCVARLPRSVRLRKIWKATEWQLWLLYFRLVCVEGGLPGCYLTHFSLVVRGIFCFFKMRCPPPILLTARTAWCSLF</sequence>
<dbReference type="EMBL" id="JABSTQ010005570">
    <property type="protein sequence ID" value="KAG0439045.1"/>
    <property type="molecule type" value="Genomic_DNA"/>
</dbReference>
<evidence type="ECO:0000313" key="2">
    <source>
        <dbReference type="Proteomes" id="UP000805193"/>
    </source>
</evidence>
<proteinExistence type="predicted"/>
<evidence type="ECO:0000313" key="1">
    <source>
        <dbReference type="EMBL" id="KAG0439045.1"/>
    </source>
</evidence>